<reference evidence="1" key="1">
    <citation type="journal article" date="2014" name="Front. Microbiol.">
        <title>High frequency of phylogenetically diverse reductive dehalogenase-homologous genes in deep subseafloor sedimentary metagenomes.</title>
        <authorList>
            <person name="Kawai M."/>
            <person name="Futagami T."/>
            <person name="Toyoda A."/>
            <person name="Takaki Y."/>
            <person name="Nishi S."/>
            <person name="Hori S."/>
            <person name="Arai W."/>
            <person name="Tsubouchi T."/>
            <person name="Morono Y."/>
            <person name="Uchiyama I."/>
            <person name="Ito T."/>
            <person name="Fujiyama A."/>
            <person name="Inagaki F."/>
            <person name="Takami H."/>
        </authorList>
    </citation>
    <scope>NUCLEOTIDE SEQUENCE</scope>
    <source>
        <strain evidence="1">Expedition CK06-06</strain>
    </source>
</reference>
<evidence type="ECO:0000313" key="1">
    <source>
        <dbReference type="EMBL" id="GAH87247.1"/>
    </source>
</evidence>
<dbReference type="EMBL" id="BARU01036043">
    <property type="protein sequence ID" value="GAH87247.1"/>
    <property type="molecule type" value="Genomic_DNA"/>
</dbReference>
<accession>X1IZU2</accession>
<dbReference type="AlphaFoldDB" id="X1IZU2"/>
<proteinExistence type="predicted"/>
<gene>
    <name evidence="1" type="ORF">S03H2_56358</name>
</gene>
<protein>
    <submittedName>
        <fullName evidence="1">Uncharacterized protein</fullName>
    </submittedName>
</protein>
<feature type="non-terminal residue" evidence="1">
    <location>
        <position position="121"/>
    </location>
</feature>
<organism evidence="1">
    <name type="scientific">marine sediment metagenome</name>
    <dbReference type="NCBI Taxonomy" id="412755"/>
    <lineage>
        <taxon>unclassified sequences</taxon>
        <taxon>metagenomes</taxon>
        <taxon>ecological metagenomes</taxon>
    </lineage>
</organism>
<comment type="caution">
    <text evidence="1">The sequence shown here is derived from an EMBL/GenBank/DDBJ whole genome shotgun (WGS) entry which is preliminary data.</text>
</comment>
<sequence>MSGKEFKPSSFFKEEENLDNLQAYYFLPGDYFFAEVSPLEDERKKRVLYFNIQRVNEESALKMVEKPDEFLKSYHLPLPSKLPPKPPREYARLASVLYELIKSPDRSDFAQRHGLYLSHEK</sequence>
<name>X1IZU2_9ZZZZ</name>